<sequence length="75" mass="8687">MYQSGHIWGQIVLKNPPLPSPLEWGWTKQNDKWTPLWSTIAEARDCSRRCKCQKANLPYTQLCYCDARCEGDLAD</sequence>
<evidence type="ECO:0000313" key="1">
    <source>
        <dbReference type="EMBL" id="WAR13966.1"/>
    </source>
</evidence>
<gene>
    <name evidence="1" type="ORF">MAR_004071</name>
</gene>
<name>A0ABY7EYQ8_MYAAR</name>
<keyword evidence="2" id="KW-1185">Reference proteome</keyword>
<accession>A0ABY7EYQ8</accession>
<organism evidence="1 2">
    <name type="scientific">Mya arenaria</name>
    <name type="common">Soft-shell clam</name>
    <dbReference type="NCBI Taxonomy" id="6604"/>
    <lineage>
        <taxon>Eukaryota</taxon>
        <taxon>Metazoa</taxon>
        <taxon>Spiralia</taxon>
        <taxon>Lophotrochozoa</taxon>
        <taxon>Mollusca</taxon>
        <taxon>Bivalvia</taxon>
        <taxon>Autobranchia</taxon>
        <taxon>Heteroconchia</taxon>
        <taxon>Euheterodonta</taxon>
        <taxon>Imparidentia</taxon>
        <taxon>Neoheterodontei</taxon>
        <taxon>Myida</taxon>
        <taxon>Myoidea</taxon>
        <taxon>Myidae</taxon>
        <taxon>Mya</taxon>
    </lineage>
</organism>
<protein>
    <submittedName>
        <fullName evidence="1">Uncharacterized protein</fullName>
    </submittedName>
</protein>
<reference evidence="1" key="1">
    <citation type="submission" date="2022-11" db="EMBL/GenBank/DDBJ databases">
        <title>Centuries of genome instability and evolution in soft-shell clam transmissible cancer (bioRxiv).</title>
        <authorList>
            <person name="Hart S.F.M."/>
            <person name="Yonemitsu M.A."/>
            <person name="Giersch R.M."/>
            <person name="Beal B.F."/>
            <person name="Arriagada G."/>
            <person name="Davis B.W."/>
            <person name="Ostrander E.A."/>
            <person name="Goff S.P."/>
            <person name="Metzger M.J."/>
        </authorList>
    </citation>
    <scope>NUCLEOTIDE SEQUENCE</scope>
    <source>
        <strain evidence="1">MELC-2E11</strain>
        <tissue evidence="1">Siphon/mantle</tissue>
    </source>
</reference>
<evidence type="ECO:0000313" key="2">
    <source>
        <dbReference type="Proteomes" id="UP001164746"/>
    </source>
</evidence>
<dbReference type="EMBL" id="CP111020">
    <property type="protein sequence ID" value="WAR13966.1"/>
    <property type="molecule type" value="Genomic_DNA"/>
</dbReference>
<dbReference type="Proteomes" id="UP001164746">
    <property type="component" value="Chromosome 9"/>
</dbReference>
<proteinExistence type="predicted"/>